<dbReference type="EMBL" id="JAKEVY010000001">
    <property type="protein sequence ID" value="MCF1713451.1"/>
    <property type="molecule type" value="Genomic_DNA"/>
</dbReference>
<dbReference type="PROSITE" id="PS51257">
    <property type="entry name" value="PROKAR_LIPOPROTEIN"/>
    <property type="match status" value="1"/>
</dbReference>
<name>A0ABS9BCQ2_9BACT</name>
<evidence type="ECO:0000313" key="2">
    <source>
        <dbReference type="EMBL" id="MCF1713451.1"/>
    </source>
</evidence>
<evidence type="ECO:0000259" key="1">
    <source>
        <dbReference type="Pfam" id="PF14339"/>
    </source>
</evidence>
<gene>
    <name evidence="2" type="ORF">L0U88_02265</name>
</gene>
<feature type="domain" description="DUF4394" evidence="1">
    <location>
        <begin position="48"/>
        <end position="269"/>
    </location>
</feature>
<dbReference type="Proteomes" id="UP001200145">
    <property type="component" value="Unassembled WGS sequence"/>
</dbReference>
<sequence length="507" mass="52865">MKRTTTHLVACAAMATLISFSSCKKEDSPGMEPKGPDIEFLVLDEGNKLVRFNAATPRMPISTVAINGLQEGESLLAIDFRPATGQLYALSNTSRLLVINQSTGNTNAIGTMPFSPVLASTIAGFDFNPTVDRIRIVTGNGQNLRVHPETGSVVATDGAINGVSNAMVTAVAYTDSKAGTSTTTLFDIDTETDMLYKQDPPNNGTLVAVGKLNNDFSGEVGFDISPDNSAALAVNNKNGKAELYRIDLTTGKSMKIGELMGVNNAMGLAIPTDPVAYAIGGGTNLLIFDPTDPMPVTKAINGLQPDETIVGIDFRPANGALYALGSTSRLYVLNTSNGAATAVGTAAFSTALSGMHFGFDFNPTVDRIRVVSNTGQNLRLNPNDGTVAAVDGNLNPGSPSISGAAHTNNIPGATATILFDLDCGTDKLYKQDPPNNGTLVEVGSTGINFENADGFDIGGESEKAWAILTVNGSSKLYEINLNTGAATPSGNYSFNETVHGFTVGLGF</sequence>
<comment type="caution">
    <text evidence="2">The sequence shown here is derived from an EMBL/GenBank/DDBJ whole genome shotgun (WGS) entry which is preliminary data.</text>
</comment>
<proteinExistence type="predicted"/>
<organism evidence="2 3">
    <name type="scientific">Flavihumibacter fluminis</name>
    <dbReference type="NCBI Taxonomy" id="2909236"/>
    <lineage>
        <taxon>Bacteria</taxon>
        <taxon>Pseudomonadati</taxon>
        <taxon>Bacteroidota</taxon>
        <taxon>Chitinophagia</taxon>
        <taxon>Chitinophagales</taxon>
        <taxon>Chitinophagaceae</taxon>
        <taxon>Flavihumibacter</taxon>
    </lineage>
</organism>
<dbReference type="SUPFAM" id="SSF75011">
    <property type="entry name" value="3-carboxy-cis,cis-mucoante lactonizing enzyme"/>
    <property type="match status" value="1"/>
</dbReference>
<keyword evidence="3" id="KW-1185">Reference proteome</keyword>
<feature type="domain" description="DUF4394" evidence="1">
    <location>
        <begin position="285"/>
        <end position="501"/>
    </location>
</feature>
<dbReference type="RefSeq" id="WP_234863982.1">
    <property type="nucleotide sequence ID" value="NZ_JAKEVY010000001.1"/>
</dbReference>
<accession>A0ABS9BCQ2</accession>
<dbReference type="Pfam" id="PF14339">
    <property type="entry name" value="DUF4394"/>
    <property type="match status" value="2"/>
</dbReference>
<reference evidence="2 3" key="1">
    <citation type="submission" date="2022-01" db="EMBL/GenBank/DDBJ databases">
        <title>Flavihumibacter sp. nov., isolated from sediment of a river.</title>
        <authorList>
            <person name="Liu H."/>
        </authorList>
    </citation>
    <scope>NUCLEOTIDE SEQUENCE [LARGE SCALE GENOMIC DNA]</scope>
    <source>
        <strain evidence="2 3">RY-1</strain>
    </source>
</reference>
<evidence type="ECO:0000313" key="3">
    <source>
        <dbReference type="Proteomes" id="UP001200145"/>
    </source>
</evidence>
<dbReference type="InterPro" id="IPR025507">
    <property type="entry name" value="DUF4394"/>
</dbReference>
<protein>
    <submittedName>
        <fullName evidence="2">DUF4394 domain-containing protein</fullName>
    </submittedName>
</protein>